<dbReference type="InterPro" id="IPR008266">
    <property type="entry name" value="Tyr_kinase_AS"/>
</dbReference>
<dbReference type="GO" id="GO:0005524">
    <property type="term" value="F:ATP binding"/>
    <property type="evidence" value="ECO:0007669"/>
    <property type="project" value="InterPro"/>
</dbReference>
<sequence>MRCALTHDLDDMSEVITKVITSPERERILTLDFQELTTVMDVLQALVDERRKNHRLIGRFLKKVVRRRNALPPYLFLSGVRRIGANPVCGGGFADIWKGEIQGKSVALKVLRIFGNSEDRHKVLQEFCKEAMVWRQFDHDNVLPFYGCCIDEFSPLYALVSPWMTHGDLPSFLKRHPDTDRIAMIRGVALGLCYLHCLKPQVIHGDLRGSNILIDEQCQPRIADFGLAKVLDSQATNVAGSSFNGKGSIRWQAPELLAAVRFDDIEEDDAKVTGKSDIYALASVCLEVFTGEVPFSNLRDGMVLRAIVIDDRRPARPTGLATQRGLDDNMWALLQDCWQTNPSRRPDMKAVLLRLPPYDAWTEVVRTFQHSASDFLLKPLDVFKLPEDANHFPGGMPRVDGPFGVDLDFFDDGD</sequence>
<dbReference type="OrthoDB" id="3236207at2759"/>
<organism evidence="2 3">
    <name type="scientific">Rickenella mellea</name>
    <dbReference type="NCBI Taxonomy" id="50990"/>
    <lineage>
        <taxon>Eukaryota</taxon>
        <taxon>Fungi</taxon>
        <taxon>Dikarya</taxon>
        <taxon>Basidiomycota</taxon>
        <taxon>Agaricomycotina</taxon>
        <taxon>Agaricomycetes</taxon>
        <taxon>Hymenochaetales</taxon>
        <taxon>Rickenellaceae</taxon>
        <taxon>Rickenella</taxon>
    </lineage>
</organism>
<dbReference type="InterPro" id="IPR051681">
    <property type="entry name" value="Ser/Thr_Kinases-Pseudokinases"/>
</dbReference>
<dbReference type="Pfam" id="PF07714">
    <property type="entry name" value="PK_Tyr_Ser-Thr"/>
    <property type="match status" value="1"/>
</dbReference>
<dbReference type="InterPro" id="IPR000719">
    <property type="entry name" value="Prot_kinase_dom"/>
</dbReference>
<name>A0A4Y7Q8A2_9AGAM</name>
<protein>
    <submittedName>
        <fullName evidence="2">Kinase-like protein</fullName>
    </submittedName>
</protein>
<evidence type="ECO:0000259" key="1">
    <source>
        <dbReference type="PROSITE" id="PS50011"/>
    </source>
</evidence>
<dbReference type="PROSITE" id="PS50011">
    <property type="entry name" value="PROTEIN_KINASE_DOM"/>
    <property type="match status" value="1"/>
</dbReference>
<dbReference type="EMBL" id="ML170170">
    <property type="protein sequence ID" value="TDL23521.1"/>
    <property type="molecule type" value="Genomic_DNA"/>
</dbReference>
<keyword evidence="3" id="KW-1185">Reference proteome</keyword>
<evidence type="ECO:0000313" key="3">
    <source>
        <dbReference type="Proteomes" id="UP000294933"/>
    </source>
</evidence>
<feature type="domain" description="Protein kinase" evidence="1">
    <location>
        <begin position="82"/>
        <end position="362"/>
    </location>
</feature>
<dbReference type="STRING" id="50990.A0A4Y7Q8A2"/>
<accession>A0A4Y7Q8A2</accession>
<gene>
    <name evidence="2" type="ORF">BD410DRAFT_163967</name>
</gene>
<dbReference type="PANTHER" id="PTHR44329:SF214">
    <property type="entry name" value="PROTEIN KINASE DOMAIN-CONTAINING PROTEIN"/>
    <property type="match status" value="1"/>
</dbReference>
<dbReference type="PANTHER" id="PTHR44329">
    <property type="entry name" value="SERINE/THREONINE-PROTEIN KINASE TNNI3K-RELATED"/>
    <property type="match status" value="1"/>
</dbReference>
<keyword evidence="2" id="KW-0808">Transferase</keyword>
<dbReference type="PROSITE" id="PS00109">
    <property type="entry name" value="PROTEIN_KINASE_TYR"/>
    <property type="match status" value="1"/>
</dbReference>
<dbReference type="Gene3D" id="1.10.510.10">
    <property type="entry name" value="Transferase(Phosphotransferase) domain 1"/>
    <property type="match status" value="1"/>
</dbReference>
<dbReference type="VEuPathDB" id="FungiDB:BD410DRAFT_163967"/>
<dbReference type="InterPro" id="IPR001245">
    <property type="entry name" value="Ser-Thr/Tyr_kinase_cat_dom"/>
</dbReference>
<reference evidence="2 3" key="1">
    <citation type="submission" date="2018-06" db="EMBL/GenBank/DDBJ databases">
        <title>A transcriptomic atlas of mushroom development highlights an independent origin of complex multicellularity.</title>
        <authorList>
            <consortium name="DOE Joint Genome Institute"/>
            <person name="Krizsan K."/>
            <person name="Almasi E."/>
            <person name="Merenyi Z."/>
            <person name="Sahu N."/>
            <person name="Viragh M."/>
            <person name="Koszo T."/>
            <person name="Mondo S."/>
            <person name="Kiss B."/>
            <person name="Balint B."/>
            <person name="Kues U."/>
            <person name="Barry K."/>
            <person name="Hegedus J.C."/>
            <person name="Henrissat B."/>
            <person name="Johnson J."/>
            <person name="Lipzen A."/>
            <person name="Ohm R."/>
            <person name="Nagy I."/>
            <person name="Pangilinan J."/>
            <person name="Yan J."/>
            <person name="Xiong Y."/>
            <person name="Grigoriev I.V."/>
            <person name="Hibbett D.S."/>
            <person name="Nagy L.G."/>
        </authorList>
    </citation>
    <scope>NUCLEOTIDE SEQUENCE [LARGE SCALE GENOMIC DNA]</scope>
    <source>
        <strain evidence="2 3">SZMC22713</strain>
    </source>
</reference>
<evidence type="ECO:0000313" key="2">
    <source>
        <dbReference type="EMBL" id="TDL23521.1"/>
    </source>
</evidence>
<dbReference type="AlphaFoldDB" id="A0A4Y7Q8A2"/>
<proteinExistence type="predicted"/>
<dbReference type="Proteomes" id="UP000294933">
    <property type="component" value="Unassembled WGS sequence"/>
</dbReference>
<dbReference type="InterPro" id="IPR011009">
    <property type="entry name" value="Kinase-like_dom_sf"/>
</dbReference>
<dbReference type="GO" id="GO:0004674">
    <property type="term" value="F:protein serine/threonine kinase activity"/>
    <property type="evidence" value="ECO:0007669"/>
    <property type="project" value="TreeGrafter"/>
</dbReference>
<dbReference type="SUPFAM" id="SSF56112">
    <property type="entry name" value="Protein kinase-like (PK-like)"/>
    <property type="match status" value="1"/>
</dbReference>
<keyword evidence="2" id="KW-0418">Kinase</keyword>